<evidence type="ECO:0000256" key="4">
    <source>
        <dbReference type="ARBA" id="ARBA00022475"/>
    </source>
</evidence>
<evidence type="ECO:0000256" key="6">
    <source>
        <dbReference type="ARBA" id="ARBA00022989"/>
    </source>
</evidence>
<evidence type="ECO:0000256" key="1">
    <source>
        <dbReference type="ARBA" id="ARBA00004651"/>
    </source>
</evidence>
<organism evidence="13 14">
    <name type="scientific">Adineta steineri</name>
    <dbReference type="NCBI Taxonomy" id="433720"/>
    <lineage>
        <taxon>Eukaryota</taxon>
        <taxon>Metazoa</taxon>
        <taxon>Spiralia</taxon>
        <taxon>Gnathifera</taxon>
        <taxon>Rotifera</taxon>
        <taxon>Eurotatoria</taxon>
        <taxon>Bdelloidea</taxon>
        <taxon>Adinetida</taxon>
        <taxon>Adinetidae</taxon>
        <taxon>Adineta</taxon>
    </lineage>
</organism>
<dbReference type="InterPro" id="IPR001734">
    <property type="entry name" value="Na/solute_symporter"/>
</dbReference>
<gene>
    <name evidence="13" type="ORF">KXQ929_LOCUS40824</name>
</gene>
<evidence type="ECO:0000256" key="11">
    <source>
        <dbReference type="RuleBase" id="RU362091"/>
    </source>
</evidence>
<keyword evidence="4" id="KW-1003">Cell membrane</keyword>
<dbReference type="Gene3D" id="1.20.1730.10">
    <property type="entry name" value="Sodium/glucose cotransporter"/>
    <property type="match status" value="1"/>
</dbReference>
<dbReference type="InterPro" id="IPR051163">
    <property type="entry name" value="Sodium:Solute_Symporter_SSF"/>
</dbReference>
<accession>A0A820CV20</accession>
<evidence type="ECO:0000256" key="9">
    <source>
        <dbReference type="ARBA" id="ARBA00023136"/>
    </source>
</evidence>
<evidence type="ECO:0000256" key="2">
    <source>
        <dbReference type="ARBA" id="ARBA00006434"/>
    </source>
</evidence>
<evidence type="ECO:0000256" key="7">
    <source>
        <dbReference type="ARBA" id="ARBA00023053"/>
    </source>
</evidence>
<name>A0A820CV20_9BILA</name>
<evidence type="ECO:0000256" key="8">
    <source>
        <dbReference type="ARBA" id="ARBA00023065"/>
    </source>
</evidence>
<dbReference type="Proteomes" id="UP000663868">
    <property type="component" value="Unassembled WGS sequence"/>
</dbReference>
<dbReference type="PANTHER" id="PTHR42985">
    <property type="entry name" value="SODIUM-COUPLED MONOCARBOXYLATE TRANSPORTER"/>
    <property type="match status" value="1"/>
</dbReference>
<keyword evidence="3" id="KW-0813">Transport</keyword>
<keyword evidence="5 12" id="KW-0812">Transmembrane</keyword>
<keyword evidence="6 12" id="KW-1133">Transmembrane helix</keyword>
<dbReference type="PROSITE" id="PS50283">
    <property type="entry name" value="NA_SOLUT_SYMP_3"/>
    <property type="match status" value="1"/>
</dbReference>
<comment type="caution">
    <text evidence="13">The sequence shown here is derived from an EMBL/GenBank/DDBJ whole genome shotgun (WGS) entry which is preliminary data.</text>
</comment>
<keyword evidence="10" id="KW-0739">Sodium transport</keyword>
<dbReference type="GO" id="GO:0006814">
    <property type="term" value="P:sodium ion transport"/>
    <property type="evidence" value="ECO:0007669"/>
    <property type="project" value="UniProtKB-KW"/>
</dbReference>
<dbReference type="GO" id="GO:0005886">
    <property type="term" value="C:plasma membrane"/>
    <property type="evidence" value="ECO:0007669"/>
    <property type="project" value="UniProtKB-SubCell"/>
</dbReference>
<sequence length="213" mass="23563">MAVILYGPSLALSQVTGLNVWIAVGLCGIIFIIYTSIRGIKAVTGTDVIEASIIFIGLTISTIIDITDAGGTSKLYKTVKVNNRLQFSVVDFDPSIRYIMWSIFISVIFSSTAQYACIQTQAERYMCIKDTRSAKNQCVRLQTKIISRSFQMYPLFGIETSRRFSGYAGLFIACMLSATLNTFSSGANSMATVILEDISKQLTKKYSMLNEEQ</sequence>
<protein>
    <submittedName>
        <fullName evidence="13">Uncharacterized protein</fullName>
    </submittedName>
</protein>
<keyword evidence="7" id="KW-0915">Sodium</keyword>
<evidence type="ECO:0000256" key="5">
    <source>
        <dbReference type="ARBA" id="ARBA00022692"/>
    </source>
</evidence>
<evidence type="ECO:0000256" key="3">
    <source>
        <dbReference type="ARBA" id="ARBA00022448"/>
    </source>
</evidence>
<proteinExistence type="inferred from homology"/>
<feature type="transmembrane region" description="Helical" evidence="12">
    <location>
        <begin position="20"/>
        <end position="37"/>
    </location>
</feature>
<dbReference type="GO" id="GO:0015293">
    <property type="term" value="F:symporter activity"/>
    <property type="evidence" value="ECO:0007669"/>
    <property type="project" value="TreeGrafter"/>
</dbReference>
<dbReference type="Pfam" id="PF00474">
    <property type="entry name" value="SSF"/>
    <property type="match status" value="1"/>
</dbReference>
<comment type="similarity">
    <text evidence="2 11">Belongs to the sodium:solute symporter (SSF) (TC 2.A.21) family.</text>
</comment>
<feature type="non-terminal residue" evidence="13">
    <location>
        <position position="1"/>
    </location>
</feature>
<reference evidence="13" key="1">
    <citation type="submission" date="2021-02" db="EMBL/GenBank/DDBJ databases">
        <authorList>
            <person name="Nowell W R."/>
        </authorList>
    </citation>
    <scope>NUCLEOTIDE SEQUENCE</scope>
</reference>
<evidence type="ECO:0000313" key="13">
    <source>
        <dbReference type="EMBL" id="CAF4214129.1"/>
    </source>
</evidence>
<dbReference type="PANTHER" id="PTHR42985:SF40">
    <property type="entry name" value="LD47995P-RELATED"/>
    <property type="match status" value="1"/>
</dbReference>
<comment type="subcellular location">
    <subcellularLocation>
        <location evidence="1">Cell membrane</location>
        <topology evidence="1">Multi-pass membrane protein</topology>
    </subcellularLocation>
</comment>
<feature type="transmembrane region" description="Helical" evidence="12">
    <location>
        <begin position="98"/>
        <end position="118"/>
    </location>
</feature>
<dbReference type="AlphaFoldDB" id="A0A820CV20"/>
<dbReference type="InterPro" id="IPR038377">
    <property type="entry name" value="Na/Glc_symporter_sf"/>
</dbReference>
<keyword evidence="9 12" id="KW-0472">Membrane</keyword>
<feature type="transmembrane region" description="Helical" evidence="12">
    <location>
        <begin position="49"/>
        <end position="67"/>
    </location>
</feature>
<evidence type="ECO:0000256" key="10">
    <source>
        <dbReference type="ARBA" id="ARBA00023201"/>
    </source>
</evidence>
<dbReference type="EMBL" id="CAJOBB010008737">
    <property type="protein sequence ID" value="CAF4214129.1"/>
    <property type="molecule type" value="Genomic_DNA"/>
</dbReference>
<evidence type="ECO:0000256" key="12">
    <source>
        <dbReference type="SAM" id="Phobius"/>
    </source>
</evidence>
<keyword evidence="8" id="KW-0406">Ion transport</keyword>
<evidence type="ECO:0000313" key="14">
    <source>
        <dbReference type="Proteomes" id="UP000663868"/>
    </source>
</evidence>